<feature type="region of interest" description="Disordered" evidence="9">
    <location>
        <begin position="20"/>
        <end position="39"/>
    </location>
</feature>
<feature type="compositionally biased region" description="Basic and acidic residues" evidence="9">
    <location>
        <begin position="962"/>
        <end position="973"/>
    </location>
</feature>
<dbReference type="GO" id="GO:0005506">
    <property type="term" value="F:iron ion binding"/>
    <property type="evidence" value="ECO:0007669"/>
    <property type="project" value="InterPro"/>
</dbReference>
<comment type="cofactor">
    <cofactor evidence="1 7">
        <name>heme</name>
        <dbReference type="ChEBI" id="CHEBI:30413"/>
    </cofactor>
</comment>
<feature type="region of interest" description="Disordered" evidence="9">
    <location>
        <begin position="698"/>
        <end position="738"/>
    </location>
</feature>
<dbReference type="Pfam" id="PF00617">
    <property type="entry name" value="RasGEF"/>
    <property type="match status" value="1"/>
</dbReference>
<evidence type="ECO:0000256" key="6">
    <source>
        <dbReference type="ARBA" id="ARBA00023033"/>
    </source>
</evidence>
<evidence type="ECO:0000256" key="4">
    <source>
        <dbReference type="ARBA" id="ARBA00023002"/>
    </source>
</evidence>
<dbReference type="PANTHER" id="PTHR24305">
    <property type="entry name" value="CYTOCHROME P450"/>
    <property type="match status" value="1"/>
</dbReference>
<evidence type="ECO:0000256" key="7">
    <source>
        <dbReference type="PIRSR" id="PIRSR602401-1"/>
    </source>
</evidence>
<proteinExistence type="inferred from homology"/>
<dbReference type="RefSeq" id="XP_038786215.1">
    <property type="nucleotide sequence ID" value="XM_038930526.1"/>
</dbReference>
<sequence>MSSSPSLWGVSVTLCTDVNRSGQQRSLSPPPSAPASVWPPALRRRNARMQAVDRPAPARYLPSAPVGYRWSRQSGELSLGEVEDKPNLATLFRQSMLADDHSLPATAVLLSAGATALFAYVLYAVTYNVYFHPLAKFPGPPLAGATTYWKAYIECIANRSFCHFLVELHAQYGDVVRIGPNELHFANPKAYHDIYNTKNRWDKEATLYQSFNEDRSSFGFLTYAEAKNRKDVLNKSFSLAAIESSEGLLVNKVKELCAAIEKRSKDAKSVDLFYAFRCMSVDVITTFCFGKSIHAVDEPDFKAPIVVALEAATPVGMYFKYSDLFKNFILKCPPNLSKKLSPLTAGMIDLNQLLSAQINELTDDPEKLKLLPHNMTIYHRLMDPEAHRDKKIPSAGSLYEEAQALMFGGTDTVGNTLMVGAFHLLKHPEKMQKLKAELSGAWPLLNENEPNVRDLEKLPYLSAVIKESLRMSSGVTSGLLRIVPKTGATIAGHEVPPQTIVSCGSTFVHFNADIFPKPDEFMPERWLDESAELDKWLVAFSRGPRMCLGINLAWAELRLGFGHVFRKFDLEPKGQLPEKLVWRDVFLPHYHEDHLQANMRSVSAYMPATGGSRAVHAPASKPTPKTTDKGSMRRESSATATTQRPGIKTRAYSAPNVPKSDGQPASELDRTDEDNEGEEIADDAFFQRYHFPQPILSTQEEEGSSAESSSDTEGPLSPTHHKDRQPSQDAASEPSNSDSAAAIVQDLNIAVIGARGSGKSTFIRRALGLPEATTTANCSRRMTIDGTPYMVRFLEMAFSDVHVGDRSIIKWPETVHDFATPRMHAAVTLYDVTNHESLGKVPEMLSTLSKAQLPFILVACKCDQHPAHREVDPAVVEQKAKSFIGDVSVFQTSESSPETHRGCLSVITRAAIAAKRPRSQASMARRRANSSAVKSITQKDLWSRKHERASSEISMRFQRGSSEVKGHRYKPSDANKTFFNAEESPGYDSQESDDQDSDAGQSIMSVKPSDENGYTFEQLVDRLLAQPMSKNDSKFVSVFLALYRRFATPGQLLEAIIKRFEIQNKEKELPMIRIIAQLRYLSILQQWVAYYPGDFAYPTTRRLIRRFASSLALNREFSVAATEILRDLEMVAEDDDTDWACSDRQRHQNENIPTFHNNVLDEDSDEDEFSKALGHMSMSSSTRNSVARSSVTGGASSINGSMGSSQILLTQVEKNERLARQLEPNPIKPLSKIQWHQLMGESDEAIAKELTRIDWIMFSSVRPRDLVRHVSLNAEEKQRCKNLENVTRMTEHFNHVAYLVTNYILLRDKPKHRALMMEKWMKIARQLRKLNNYNMLGAVMAGINGTAIGRLVATRELVPQATNQDFWKLDILMGQTKSHSAYRLAWENSSGERIPYIPLHRRDLVSASEGNSTFVGDKKKTDSALAPHPGVSVFEGVVGKRDSREPPPSGVVGKERINWRKFEIMGEVIVGVQRAQGTPYPNWQRCEEVRNLILDIKINKDDEELYERSTHLEAGRADEKSRIARWFRER</sequence>
<evidence type="ECO:0000256" key="5">
    <source>
        <dbReference type="ARBA" id="ARBA00023004"/>
    </source>
</evidence>
<dbReference type="PRINTS" id="PR00385">
    <property type="entry name" value="P450"/>
</dbReference>
<evidence type="ECO:0000256" key="3">
    <source>
        <dbReference type="ARBA" id="ARBA00022723"/>
    </source>
</evidence>
<feature type="domain" description="Ras-GEF" evidence="10">
    <location>
        <begin position="1242"/>
        <end position="1515"/>
    </location>
</feature>
<comment type="similarity">
    <text evidence="2">Belongs to the cytochrome P450 family.</text>
</comment>
<dbReference type="SMART" id="SM00147">
    <property type="entry name" value="RasGEF"/>
    <property type="match status" value="1"/>
</dbReference>
<evidence type="ECO:0000256" key="8">
    <source>
        <dbReference type="PROSITE-ProRule" id="PRU00168"/>
    </source>
</evidence>
<evidence type="ECO:0000259" key="11">
    <source>
        <dbReference type="PROSITE" id="PS50212"/>
    </source>
</evidence>
<gene>
    <name evidence="12" type="ORF">GT037_005479</name>
</gene>
<dbReference type="Pfam" id="PF00618">
    <property type="entry name" value="RasGEF_N"/>
    <property type="match status" value="1"/>
</dbReference>
<dbReference type="SUPFAM" id="SSF48366">
    <property type="entry name" value="Ras GEF"/>
    <property type="match status" value="1"/>
</dbReference>
<dbReference type="InterPro" id="IPR001128">
    <property type="entry name" value="Cyt_P450"/>
</dbReference>
<dbReference type="InterPro" id="IPR023578">
    <property type="entry name" value="Ras_GEF_dom_sf"/>
</dbReference>
<dbReference type="GO" id="GO:0020037">
    <property type="term" value="F:heme binding"/>
    <property type="evidence" value="ECO:0007669"/>
    <property type="project" value="InterPro"/>
</dbReference>
<dbReference type="InterPro" id="IPR017972">
    <property type="entry name" value="Cyt_P450_CS"/>
</dbReference>
<feature type="region of interest" description="Disordered" evidence="9">
    <location>
        <begin position="610"/>
        <end position="675"/>
    </location>
</feature>
<dbReference type="EMBL" id="JAAABM010000007">
    <property type="protein sequence ID" value="KAF7675974.1"/>
    <property type="molecule type" value="Genomic_DNA"/>
</dbReference>
<evidence type="ECO:0000256" key="9">
    <source>
        <dbReference type="SAM" id="MobiDB-lite"/>
    </source>
</evidence>
<feature type="compositionally biased region" description="Basic and acidic residues" evidence="9">
    <location>
        <begin position="941"/>
        <end position="950"/>
    </location>
</feature>
<keyword evidence="13" id="KW-1185">Reference proteome</keyword>
<dbReference type="SUPFAM" id="SSF52540">
    <property type="entry name" value="P-loop containing nucleoside triphosphate hydrolases"/>
    <property type="match status" value="1"/>
</dbReference>
<dbReference type="InterPro" id="IPR027417">
    <property type="entry name" value="P-loop_NTPase"/>
</dbReference>
<dbReference type="GO" id="GO:0016705">
    <property type="term" value="F:oxidoreductase activity, acting on paired donors, with incorporation or reduction of molecular oxygen"/>
    <property type="evidence" value="ECO:0007669"/>
    <property type="project" value="InterPro"/>
</dbReference>
<dbReference type="GO" id="GO:0007264">
    <property type="term" value="P:small GTPase-mediated signal transduction"/>
    <property type="evidence" value="ECO:0007669"/>
    <property type="project" value="InterPro"/>
</dbReference>
<feature type="compositionally biased region" description="Basic and acidic residues" evidence="9">
    <location>
        <begin position="626"/>
        <end position="636"/>
    </location>
</feature>
<dbReference type="Gene3D" id="1.20.870.10">
    <property type="entry name" value="Son of sevenless (SoS) protein Chain: S domain 1"/>
    <property type="match status" value="1"/>
</dbReference>
<organism evidence="12 13">
    <name type="scientific">Alternaria burnsii</name>
    <dbReference type="NCBI Taxonomy" id="1187904"/>
    <lineage>
        <taxon>Eukaryota</taxon>
        <taxon>Fungi</taxon>
        <taxon>Dikarya</taxon>
        <taxon>Ascomycota</taxon>
        <taxon>Pezizomycotina</taxon>
        <taxon>Dothideomycetes</taxon>
        <taxon>Pleosporomycetidae</taxon>
        <taxon>Pleosporales</taxon>
        <taxon>Pleosporineae</taxon>
        <taxon>Pleosporaceae</taxon>
        <taxon>Alternaria</taxon>
        <taxon>Alternaria sect. Alternaria</taxon>
    </lineage>
</organism>
<dbReference type="CDD" id="cd11062">
    <property type="entry name" value="CYP58-like"/>
    <property type="match status" value="1"/>
</dbReference>
<keyword evidence="4" id="KW-0560">Oxidoreductase</keyword>
<dbReference type="Gene3D" id="3.40.50.300">
    <property type="entry name" value="P-loop containing nucleotide triphosphate hydrolases"/>
    <property type="match status" value="1"/>
</dbReference>
<dbReference type="GO" id="GO:0005085">
    <property type="term" value="F:guanyl-nucleotide exchange factor activity"/>
    <property type="evidence" value="ECO:0007669"/>
    <property type="project" value="UniProtKB-KW"/>
</dbReference>
<dbReference type="PROSITE" id="PS00086">
    <property type="entry name" value="CYTOCHROME_P450"/>
    <property type="match status" value="1"/>
</dbReference>
<feature type="binding site" description="axial binding residue" evidence="7">
    <location>
        <position position="547"/>
    </location>
    <ligand>
        <name>heme</name>
        <dbReference type="ChEBI" id="CHEBI:30413"/>
    </ligand>
    <ligandPart>
        <name>Fe</name>
        <dbReference type="ChEBI" id="CHEBI:18248"/>
    </ligandPart>
</feature>
<dbReference type="SUPFAM" id="SSF48264">
    <property type="entry name" value="Cytochrome P450"/>
    <property type="match status" value="1"/>
</dbReference>
<dbReference type="InterPro" id="IPR050121">
    <property type="entry name" value="Cytochrome_P450_monoxygenase"/>
</dbReference>
<dbReference type="Gene3D" id="1.10.630.10">
    <property type="entry name" value="Cytochrome P450"/>
    <property type="match status" value="1"/>
</dbReference>
<dbReference type="PROSITE" id="PS50212">
    <property type="entry name" value="RASGEF_NTER"/>
    <property type="match status" value="1"/>
</dbReference>
<comment type="caution">
    <text evidence="12">The sequence shown here is derived from an EMBL/GenBank/DDBJ whole genome shotgun (WGS) entry which is preliminary data.</text>
</comment>
<keyword evidence="8" id="KW-0344">Guanine-nucleotide releasing factor</keyword>
<name>A0A8H7B5Z1_9PLEO</name>
<dbReference type="GO" id="GO:0004497">
    <property type="term" value="F:monooxygenase activity"/>
    <property type="evidence" value="ECO:0007669"/>
    <property type="project" value="UniProtKB-KW"/>
</dbReference>
<feature type="region of interest" description="Disordered" evidence="9">
    <location>
        <begin position="915"/>
        <end position="1009"/>
    </location>
</feature>
<protein>
    <submittedName>
        <fullName evidence="12">Rap guanine nucleotide exchange factor 4</fullName>
    </submittedName>
</protein>
<keyword evidence="6" id="KW-0503">Monooxygenase</keyword>
<evidence type="ECO:0000256" key="2">
    <source>
        <dbReference type="ARBA" id="ARBA00010617"/>
    </source>
</evidence>
<dbReference type="PROSITE" id="PS50009">
    <property type="entry name" value="RASGEF_CAT"/>
    <property type="match status" value="1"/>
</dbReference>
<feature type="domain" description="N-terminal Ras-GEF" evidence="11">
    <location>
        <begin position="1007"/>
        <end position="1132"/>
    </location>
</feature>
<feature type="compositionally biased region" description="Polar residues" evidence="9">
    <location>
        <begin position="727"/>
        <end position="738"/>
    </location>
</feature>
<evidence type="ECO:0000313" key="13">
    <source>
        <dbReference type="Proteomes" id="UP000596902"/>
    </source>
</evidence>
<evidence type="ECO:0000256" key="1">
    <source>
        <dbReference type="ARBA" id="ARBA00001971"/>
    </source>
</evidence>
<dbReference type="InterPro" id="IPR002401">
    <property type="entry name" value="Cyt_P450_E_grp-I"/>
</dbReference>
<dbReference type="GeneID" id="62203704"/>
<dbReference type="Pfam" id="PF00067">
    <property type="entry name" value="p450"/>
    <property type="match status" value="1"/>
</dbReference>
<dbReference type="InterPro" id="IPR000651">
    <property type="entry name" value="Ras-like_Gua-exchang_fac_N"/>
</dbReference>
<keyword evidence="5 7" id="KW-0408">Iron</keyword>
<dbReference type="InterPro" id="IPR001895">
    <property type="entry name" value="RASGEF_cat_dom"/>
</dbReference>
<evidence type="ECO:0000313" key="12">
    <source>
        <dbReference type="EMBL" id="KAF7675974.1"/>
    </source>
</evidence>
<feature type="compositionally biased region" description="Low complexity" evidence="9">
    <location>
        <begin position="1176"/>
        <end position="1192"/>
    </location>
</feature>
<feature type="region of interest" description="Disordered" evidence="9">
    <location>
        <begin position="1175"/>
        <end position="1198"/>
    </location>
</feature>
<keyword evidence="3 7" id="KW-0479">Metal-binding</keyword>
<dbReference type="InterPro" id="IPR036396">
    <property type="entry name" value="Cyt_P450_sf"/>
</dbReference>
<keyword evidence="7" id="KW-0349">Heme</keyword>
<dbReference type="CDD" id="cd00882">
    <property type="entry name" value="Ras_like_GTPase"/>
    <property type="match status" value="1"/>
</dbReference>
<dbReference type="PANTHER" id="PTHR24305:SF157">
    <property type="entry name" value="N-ACETYLTRYPTOPHAN 6-HYDROXYLASE IVOC-RELATED"/>
    <property type="match status" value="1"/>
</dbReference>
<dbReference type="Gene3D" id="1.10.840.10">
    <property type="entry name" value="Ras guanine-nucleotide exchange factors catalytic domain"/>
    <property type="match status" value="1"/>
</dbReference>
<reference evidence="12" key="2">
    <citation type="submission" date="2020-08" db="EMBL/GenBank/DDBJ databases">
        <title>Draft Genome Sequence of Cumin Blight Pathogen Alternaria burnsii.</title>
        <authorList>
            <person name="Feng Z."/>
        </authorList>
    </citation>
    <scope>NUCLEOTIDE SEQUENCE</scope>
    <source>
        <strain evidence="12">CBS107.38</strain>
    </source>
</reference>
<accession>A0A8H7B5Z1</accession>
<dbReference type="PRINTS" id="PR00463">
    <property type="entry name" value="EP450I"/>
</dbReference>
<dbReference type="CDD" id="cd06224">
    <property type="entry name" value="REM"/>
    <property type="match status" value="1"/>
</dbReference>
<dbReference type="InterPro" id="IPR036964">
    <property type="entry name" value="RASGEF_cat_dom_sf"/>
</dbReference>
<evidence type="ECO:0000259" key="10">
    <source>
        <dbReference type="PROSITE" id="PS50009"/>
    </source>
</evidence>
<dbReference type="Proteomes" id="UP000596902">
    <property type="component" value="Unassembled WGS sequence"/>
</dbReference>
<reference evidence="12" key="1">
    <citation type="submission" date="2020-01" db="EMBL/GenBank/DDBJ databases">
        <authorList>
            <person name="Feng Z.H.Z."/>
        </authorList>
    </citation>
    <scope>NUCLEOTIDE SEQUENCE</scope>
    <source>
        <strain evidence="12">CBS107.38</strain>
    </source>
</reference>